<gene>
    <name evidence="1" type="ORF">Bfra_008885</name>
</gene>
<proteinExistence type="predicted"/>
<reference evidence="1 2" key="1">
    <citation type="journal article" date="2020" name="Phytopathology">
        <title>A high-quality genome resource of Botrytis fragariae, a new and rapidly spreading fungal pathogen causing strawberry gray mold in the U.S.A.</title>
        <authorList>
            <person name="Wu Y."/>
            <person name="Saski C.A."/>
            <person name="Schnabel G."/>
            <person name="Xiao S."/>
            <person name="Hu M."/>
        </authorList>
    </citation>
    <scope>NUCLEOTIDE SEQUENCE [LARGE SCALE GENOMIC DNA]</scope>
    <source>
        <strain evidence="1 2">BVB16</strain>
    </source>
</reference>
<comment type="caution">
    <text evidence="1">The sequence shown here is derived from an EMBL/GenBank/DDBJ whole genome shotgun (WGS) entry which is preliminary data.</text>
</comment>
<dbReference type="EMBL" id="JABFCT010000011">
    <property type="protein sequence ID" value="KAF5871860.1"/>
    <property type="molecule type" value="Genomic_DNA"/>
</dbReference>
<dbReference type="RefSeq" id="XP_037190807.1">
    <property type="nucleotide sequence ID" value="XM_037339241.1"/>
</dbReference>
<name>A0A8H6EHA3_9HELO</name>
<dbReference type="AlphaFoldDB" id="A0A8H6EHA3"/>
<protein>
    <submittedName>
        <fullName evidence="1">Uncharacterized protein</fullName>
    </submittedName>
</protein>
<dbReference type="Proteomes" id="UP000531561">
    <property type="component" value="Unassembled WGS sequence"/>
</dbReference>
<evidence type="ECO:0000313" key="2">
    <source>
        <dbReference type="Proteomes" id="UP000531561"/>
    </source>
</evidence>
<accession>A0A8H6EHA3</accession>
<dbReference type="GeneID" id="59262933"/>
<sequence>MYIKLIRTTRPERSSSSIMSMYKTIWLSKKRKHGKSIRFRLISDFGGCPNLVLKIGPTGRRS</sequence>
<organism evidence="1 2">
    <name type="scientific">Botrytis fragariae</name>
    <dbReference type="NCBI Taxonomy" id="1964551"/>
    <lineage>
        <taxon>Eukaryota</taxon>
        <taxon>Fungi</taxon>
        <taxon>Dikarya</taxon>
        <taxon>Ascomycota</taxon>
        <taxon>Pezizomycotina</taxon>
        <taxon>Leotiomycetes</taxon>
        <taxon>Helotiales</taxon>
        <taxon>Sclerotiniaceae</taxon>
        <taxon>Botrytis</taxon>
    </lineage>
</organism>
<evidence type="ECO:0000313" key="1">
    <source>
        <dbReference type="EMBL" id="KAF5871860.1"/>
    </source>
</evidence>
<keyword evidence="2" id="KW-1185">Reference proteome</keyword>